<dbReference type="AlphaFoldDB" id="A0A508X3T9"/>
<sequence length="37" mass="4101">MYMHVNSGDIYGLFLDTSVHSGLLLADVFNRSLADVE</sequence>
<protein>
    <submittedName>
        <fullName evidence="1">Uncharacterized protein</fullName>
    </submittedName>
</protein>
<name>A0A508X3T9_9HYPH</name>
<organism evidence="1 2">
    <name type="scientific">Sinorhizobium medicae</name>
    <dbReference type="NCBI Taxonomy" id="110321"/>
    <lineage>
        <taxon>Bacteria</taxon>
        <taxon>Pseudomonadati</taxon>
        <taxon>Pseudomonadota</taxon>
        <taxon>Alphaproteobacteria</taxon>
        <taxon>Hyphomicrobiales</taxon>
        <taxon>Rhizobiaceae</taxon>
        <taxon>Sinorhizobium/Ensifer group</taxon>
        <taxon>Sinorhizobium</taxon>
    </lineage>
</organism>
<proteinExistence type="predicted"/>
<evidence type="ECO:0000313" key="2">
    <source>
        <dbReference type="Proteomes" id="UP000507954"/>
    </source>
</evidence>
<accession>A0A508X3T9</accession>
<dbReference type="Proteomes" id="UP000507954">
    <property type="component" value="Unassembled WGS sequence"/>
</dbReference>
<dbReference type="EMBL" id="CABFNB010000130">
    <property type="protein sequence ID" value="VTZ64512.1"/>
    <property type="molecule type" value="Genomic_DNA"/>
</dbReference>
<reference evidence="1 2" key="1">
    <citation type="submission" date="2019-06" db="EMBL/GenBank/DDBJ databases">
        <authorList>
            <person name="Le Quere A."/>
            <person name="Colella S."/>
        </authorList>
    </citation>
    <scope>NUCLEOTIDE SEQUENCE [LARGE SCALE GENOMIC DNA]</scope>
    <source>
        <strain evidence="1">EmedicaeMD41</strain>
    </source>
</reference>
<evidence type="ECO:0000313" key="1">
    <source>
        <dbReference type="EMBL" id="VTZ64512.1"/>
    </source>
</evidence>
<gene>
    <name evidence="1" type="ORF">EMEDMD4_610003</name>
</gene>